<dbReference type="InterPro" id="IPR011009">
    <property type="entry name" value="Kinase-like_dom_sf"/>
</dbReference>
<dbReference type="RefSeq" id="WP_126556765.1">
    <property type="nucleotide sequence ID" value="NZ_BIFS01000002.1"/>
</dbReference>
<evidence type="ECO:0000256" key="1">
    <source>
        <dbReference type="ARBA" id="ARBA00022527"/>
    </source>
</evidence>
<dbReference type="PROSITE" id="PS50011">
    <property type="entry name" value="PROTEIN_KINASE_DOM"/>
    <property type="match status" value="1"/>
</dbReference>
<dbReference type="PROSITE" id="PS00108">
    <property type="entry name" value="PROTEIN_KINASE_ST"/>
    <property type="match status" value="1"/>
</dbReference>
<evidence type="ECO:0000256" key="2">
    <source>
        <dbReference type="ARBA" id="ARBA00022679"/>
    </source>
</evidence>
<dbReference type="GO" id="GO:0004674">
    <property type="term" value="F:protein serine/threonine kinase activity"/>
    <property type="evidence" value="ECO:0007669"/>
    <property type="project" value="UniProtKB-KW"/>
</dbReference>
<evidence type="ECO:0000256" key="3">
    <source>
        <dbReference type="ARBA" id="ARBA00022741"/>
    </source>
</evidence>
<feature type="region of interest" description="Disordered" evidence="6">
    <location>
        <begin position="291"/>
        <end position="311"/>
    </location>
</feature>
<dbReference type="InterPro" id="IPR008271">
    <property type="entry name" value="Ser/Thr_kinase_AS"/>
</dbReference>
<comment type="caution">
    <text evidence="8">The sequence shown here is derived from an EMBL/GenBank/DDBJ whole genome shotgun (WGS) entry which is preliminary data.</text>
</comment>
<evidence type="ECO:0000256" key="5">
    <source>
        <dbReference type="ARBA" id="ARBA00022840"/>
    </source>
</evidence>
<evidence type="ECO:0000256" key="6">
    <source>
        <dbReference type="SAM" id="MobiDB-lite"/>
    </source>
</evidence>
<keyword evidence="1" id="KW-0723">Serine/threonine-protein kinase</keyword>
<evidence type="ECO:0000313" key="9">
    <source>
        <dbReference type="Proteomes" id="UP000287188"/>
    </source>
</evidence>
<feature type="domain" description="Protein kinase" evidence="7">
    <location>
        <begin position="14"/>
        <end position="269"/>
    </location>
</feature>
<gene>
    <name evidence="8" type="ORF">KDK_71050</name>
</gene>
<dbReference type="EMBL" id="BIFS01000002">
    <property type="protein sequence ID" value="GCE23305.1"/>
    <property type="molecule type" value="Genomic_DNA"/>
</dbReference>
<protein>
    <recommendedName>
        <fullName evidence="7">Protein kinase domain-containing protein</fullName>
    </recommendedName>
</protein>
<evidence type="ECO:0000313" key="8">
    <source>
        <dbReference type="EMBL" id="GCE23305.1"/>
    </source>
</evidence>
<evidence type="ECO:0000259" key="7">
    <source>
        <dbReference type="PROSITE" id="PS50011"/>
    </source>
</evidence>
<keyword evidence="4" id="KW-0418">Kinase</keyword>
<dbReference type="InterPro" id="IPR000719">
    <property type="entry name" value="Prot_kinase_dom"/>
</dbReference>
<dbReference type="OrthoDB" id="883741at2"/>
<dbReference type="CDD" id="cd14014">
    <property type="entry name" value="STKc_PknB_like"/>
    <property type="match status" value="1"/>
</dbReference>
<proteinExistence type="predicted"/>
<dbReference type="SMART" id="SM00220">
    <property type="entry name" value="S_TKc"/>
    <property type="match status" value="1"/>
</dbReference>
<reference evidence="9" key="1">
    <citation type="submission" date="2018-12" db="EMBL/GenBank/DDBJ databases">
        <title>Tengunoibacter tsumagoiensis gen. nov., sp. nov., Dictyobacter kobayashii sp. nov., D. alpinus sp. nov., and D. joshuensis sp. nov. and description of Dictyobacteraceae fam. nov. within the order Ktedonobacterales isolated from Tengu-no-mugimeshi.</title>
        <authorList>
            <person name="Wang C.M."/>
            <person name="Zheng Y."/>
            <person name="Sakai Y."/>
            <person name="Toyoda A."/>
            <person name="Minakuchi Y."/>
            <person name="Abe K."/>
            <person name="Yokota A."/>
            <person name="Yabe S."/>
        </authorList>
    </citation>
    <scope>NUCLEOTIDE SEQUENCE [LARGE SCALE GENOMIC DNA]</scope>
    <source>
        <strain evidence="9">Uno11</strain>
    </source>
</reference>
<feature type="compositionally biased region" description="Polar residues" evidence="6">
    <location>
        <begin position="292"/>
        <end position="311"/>
    </location>
</feature>
<dbReference type="InterPro" id="IPR030616">
    <property type="entry name" value="Aur-like"/>
</dbReference>
<keyword evidence="9" id="KW-1185">Reference proteome</keyword>
<keyword evidence="5" id="KW-0067">ATP-binding</keyword>
<keyword evidence="3" id="KW-0547">Nucleotide-binding</keyword>
<dbReference type="Gene3D" id="1.10.510.10">
    <property type="entry name" value="Transferase(Phosphotransferase) domain 1"/>
    <property type="match status" value="1"/>
</dbReference>
<accession>A0A402AW61</accession>
<dbReference type="AlphaFoldDB" id="A0A402AW61"/>
<name>A0A402AW61_9CHLR</name>
<keyword evidence="2" id="KW-0808">Transferase</keyword>
<dbReference type="SUPFAM" id="SSF56112">
    <property type="entry name" value="Protein kinase-like (PK-like)"/>
    <property type="match status" value="1"/>
</dbReference>
<dbReference type="PANTHER" id="PTHR24350">
    <property type="entry name" value="SERINE/THREONINE-PROTEIN KINASE IAL-RELATED"/>
    <property type="match status" value="1"/>
</dbReference>
<sequence>MNECQYTYQYISHYHIKQLLGKSDLSEVYLAENIQDQTHVAIKLLYGRWTGENAEKFLTQTAALTHLDHPNIVPILDFGIEDEVAFLVMKYAPNGNLRQRHPRGTRVELETIIEYVQQITLAIQYIHSLGLVHRDIKPHNLLLGKNNEIMLSDFGTTIISHSLSPIHASLREFEGTAPYAAPEQLQGKPCRNSDQYALGIMVYEWLSGDWPFNGTFYEITHQHLFVVPPALKERGMDCPANIEQVIRRTLEKDPGKRFPSIKRFSEELIWAQKIAQAKGLSCAPIATEAPDTAQSSIPTKKQFKSPFTFNN</sequence>
<dbReference type="Pfam" id="PF00069">
    <property type="entry name" value="Pkinase"/>
    <property type="match status" value="1"/>
</dbReference>
<organism evidence="8 9">
    <name type="scientific">Dictyobacter kobayashii</name>
    <dbReference type="NCBI Taxonomy" id="2014872"/>
    <lineage>
        <taxon>Bacteria</taxon>
        <taxon>Bacillati</taxon>
        <taxon>Chloroflexota</taxon>
        <taxon>Ktedonobacteria</taxon>
        <taxon>Ktedonobacterales</taxon>
        <taxon>Dictyobacteraceae</taxon>
        <taxon>Dictyobacter</taxon>
    </lineage>
</organism>
<dbReference type="GO" id="GO:0005524">
    <property type="term" value="F:ATP binding"/>
    <property type="evidence" value="ECO:0007669"/>
    <property type="project" value="UniProtKB-KW"/>
</dbReference>
<dbReference type="Proteomes" id="UP000287188">
    <property type="component" value="Unassembled WGS sequence"/>
</dbReference>
<evidence type="ECO:0000256" key="4">
    <source>
        <dbReference type="ARBA" id="ARBA00022777"/>
    </source>
</evidence>